<dbReference type="InterPro" id="IPR045518">
    <property type="entry name" value="2EXR"/>
</dbReference>
<name>A0ABR0E4Z3_ZASCE</name>
<evidence type="ECO:0000256" key="1">
    <source>
        <dbReference type="SAM" id="Coils"/>
    </source>
</evidence>
<evidence type="ECO:0000259" key="2">
    <source>
        <dbReference type="Pfam" id="PF20150"/>
    </source>
</evidence>
<feature type="domain" description="2EXR" evidence="2">
    <location>
        <begin position="22"/>
        <end position="92"/>
    </location>
</feature>
<reference evidence="3 4" key="1">
    <citation type="journal article" date="2023" name="G3 (Bethesda)">
        <title>A chromosome-level genome assembly of Zasmidium syzygii isolated from banana leaves.</title>
        <authorList>
            <person name="van Westerhoven A.C."/>
            <person name="Mehrabi R."/>
            <person name="Talebi R."/>
            <person name="Steentjes M.B.F."/>
            <person name="Corcolon B."/>
            <person name="Chong P.A."/>
            <person name="Kema G.H.J."/>
            <person name="Seidl M.F."/>
        </authorList>
    </citation>
    <scope>NUCLEOTIDE SEQUENCE [LARGE SCALE GENOMIC DNA]</scope>
    <source>
        <strain evidence="3 4">P124</strain>
    </source>
</reference>
<evidence type="ECO:0000313" key="4">
    <source>
        <dbReference type="Proteomes" id="UP001305779"/>
    </source>
</evidence>
<dbReference type="EMBL" id="JAXOVC010000010">
    <property type="protein sequence ID" value="KAK4496505.1"/>
    <property type="molecule type" value="Genomic_DNA"/>
</dbReference>
<protein>
    <recommendedName>
        <fullName evidence="2">2EXR domain-containing protein</fullName>
    </recommendedName>
</protein>
<evidence type="ECO:0000313" key="3">
    <source>
        <dbReference type="EMBL" id="KAK4496505.1"/>
    </source>
</evidence>
<feature type="coiled-coil region" evidence="1">
    <location>
        <begin position="85"/>
        <end position="112"/>
    </location>
</feature>
<organism evidence="3 4">
    <name type="scientific">Zasmidium cellare</name>
    <name type="common">Wine cellar mold</name>
    <name type="synonym">Racodium cellare</name>
    <dbReference type="NCBI Taxonomy" id="395010"/>
    <lineage>
        <taxon>Eukaryota</taxon>
        <taxon>Fungi</taxon>
        <taxon>Dikarya</taxon>
        <taxon>Ascomycota</taxon>
        <taxon>Pezizomycotina</taxon>
        <taxon>Dothideomycetes</taxon>
        <taxon>Dothideomycetidae</taxon>
        <taxon>Mycosphaerellales</taxon>
        <taxon>Mycosphaerellaceae</taxon>
        <taxon>Zasmidium</taxon>
    </lineage>
</organism>
<dbReference type="InterPro" id="IPR038883">
    <property type="entry name" value="AN11006-like"/>
</dbReference>
<keyword evidence="1" id="KW-0175">Coiled coil</keyword>
<dbReference type="PANTHER" id="PTHR42085:SF1">
    <property type="entry name" value="F-BOX DOMAIN-CONTAINING PROTEIN"/>
    <property type="match status" value="1"/>
</dbReference>
<keyword evidence="4" id="KW-1185">Reference proteome</keyword>
<sequence length="312" mass="35759">MADTVNTKPTPTTDQRESNLFKLPPELRVIIYEYVFNALHVKHSSVAILKTDDEQQAEDQKATSQSLRNVLPLLQICQLIRQEALPIYRARLNQIERELRAARGEEARKIQAEADAASERFDKTGNIMELVTGLSKKVQSILCSLYLAQDLEGARKLREGVDIMKRPKIELLDLPPELRLLVYEAHFSDINLDYAMHVAIEPLSLALLGKLDRRRRRYALPLPADQQQSFAPIFLAKQPLLKSCQTVRAEALPLYVARLEQIKQEAKSEHDRVVRIIESSEKMEERGLRLKYCKNELDCVYYTAIILREAAV</sequence>
<gene>
    <name evidence="3" type="ORF">PRZ48_012485</name>
</gene>
<proteinExistence type="predicted"/>
<accession>A0ABR0E4Z3</accession>
<dbReference type="Pfam" id="PF20150">
    <property type="entry name" value="2EXR"/>
    <property type="match status" value="1"/>
</dbReference>
<comment type="caution">
    <text evidence="3">The sequence shown here is derived from an EMBL/GenBank/DDBJ whole genome shotgun (WGS) entry which is preliminary data.</text>
</comment>
<dbReference type="Proteomes" id="UP001305779">
    <property type="component" value="Unassembled WGS sequence"/>
</dbReference>
<dbReference type="PANTHER" id="PTHR42085">
    <property type="entry name" value="F-BOX DOMAIN-CONTAINING PROTEIN"/>
    <property type="match status" value="1"/>
</dbReference>